<accession>Q24U88</accession>
<dbReference type="HOGENOM" id="CLU_2552708_0_0_9"/>
<gene>
    <name evidence="1" type="ordered locus">DSY2615</name>
</gene>
<name>Q24U88_DESHY</name>
<proteinExistence type="predicted"/>
<sequence length="82" mass="9259">MLSTSTSFSIINMEHKNTVRLVVRMRRIDRCRILPPSGCPLFIILETLPQKCGGKAGHPLHRKPLKPIWKAAKKNGKLSLKT</sequence>
<protein>
    <submittedName>
        <fullName evidence="1">Uncharacterized protein</fullName>
    </submittedName>
</protein>
<organism evidence="1 2">
    <name type="scientific">Desulfitobacterium hafniense (strain Y51)</name>
    <dbReference type="NCBI Taxonomy" id="138119"/>
    <lineage>
        <taxon>Bacteria</taxon>
        <taxon>Bacillati</taxon>
        <taxon>Bacillota</taxon>
        <taxon>Clostridia</taxon>
        <taxon>Eubacteriales</taxon>
        <taxon>Desulfitobacteriaceae</taxon>
        <taxon>Desulfitobacterium</taxon>
    </lineage>
</organism>
<evidence type="ECO:0000313" key="2">
    <source>
        <dbReference type="Proteomes" id="UP000001946"/>
    </source>
</evidence>
<dbReference type="EMBL" id="AP008230">
    <property type="protein sequence ID" value="BAE84404.1"/>
    <property type="molecule type" value="Genomic_DNA"/>
</dbReference>
<reference evidence="1 2" key="1">
    <citation type="journal article" date="2006" name="J. Bacteriol.">
        <title>Complete genome sequence of the dehalorespiring bacterium Desulfitobacterium hafniense Y51 and comparison with Dehalococcoides ethenogenes 195.</title>
        <authorList>
            <person name="Nonaka H."/>
            <person name="Keresztes G."/>
            <person name="Shinoda Y."/>
            <person name="Ikenaga Y."/>
            <person name="Abe M."/>
            <person name="Naito K."/>
            <person name="Inatomi K."/>
            <person name="Furukawa K."/>
            <person name="Inui M."/>
            <person name="Yukawa H."/>
        </authorList>
    </citation>
    <scope>NUCLEOTIDE SEQUENCE [LARGE SCALE GENOMIC DNA]</scope>
    <source>
        <strain evidence="1 2">Y51</strain>
    </source>
</reference>
<evidence type="ECO:0000313" key="1">
    <source>
        <dbReference type="EMBL" id="BAE84404.1"/>
    </source>
</evidence>
<dbReference type="Proteomes" id="UP000001946">
    <property type="component" value="Chromosome"/>
</dbReference>
<dbReference type="KEGG" id="dsy:DSY2615"/>
<dbReference type="AlphaFoldDB" id="Q24U88"/>
<keyword evidence="2" id="KW-1185">Reference proteome</keyword>